<comment type="caution">
    <text evidence="1">The sequence shown here is derived from an EMBL/GenBank/DDBJ whole genome shotgun (WGS) entry which is preliminary data.</text>
</comment>
<feature type="non-terminal residue" evidence="1">
    <location>
        <position position="26"/>
    </location>
</feature>
<dbReference type="EMBL" id="LJZR01000060">
    <property type="protein sequence ID" value="KPQ32339.1"/>
    <property type="molecule type" value="Genomic_DNA"/>
</dbReference>
<organism evidence="1 2">
    <name type="scientific">Phormidesmis priestleyi Ana</name>
    <dbReference type="NCBI Taxonomy" id="1666911"/>
    <lineage>
        <taxon>Bacteria</taxon>
        <taxon>Bacillati</taxon>
        <taxon>Cyanobacteriota</taxon>
        <taxon>Cyanophyceae</taxon>
        <taxon>Leptolyngbyales</taxon>
        <taxon>Leptolyngbyaceae</taxon>
        <taxon>Phormidesmis</taxon>
    </lineage>
</organism>
<evidence type="ECO:0000313" key="2">
    <source>
        <dbReference type="Proteomes" id="UP000050465"/>
    </source>
</evidence>
<dbReference type="Proteomes" id="UP000050465">
    <property type="component" value="Unassembled WGS sequence"/>
</dbReference>
<protein>
    <submittedName>
        <fullName evidence="1">Uncharacterized protein</fullName>
    </submittedName>
</protein>
<proteinExistence type="predicted"/>
<dbReference type="AlphaFoldDB" id="A0A0P8BU41"/>
<sequence>MIITMVGLASPRMDAGFSILAQLVAE</sequence>
<evidence type="ECO:0000313" key="1">
    <source>
        <dbReference type="EMBL" id="KPQ32339.1"/>
    </source>
</evidence>
<dbReference type="STRING" id="1666911.HLUCCA11_21700"/>
<gene>
    <name evidence="1" type="ORF">HLUCCA11_21700</name>
</gene>
<name>A0A0P8BU41_9CYAN</name>
<accession>A0A0P8BU41</accession>
<reference evidence="1 2" key="1">
    <citation type="submission" date="2015-09" db="EMBL/GenBank/DDBJ databases">
        <title>Identification and resolution of microdiversity through metagenomic sequencing of parallel consortia.</title>
        <authorList>
            <person name="Nelson W.C."/>
            <person name="Romine M.F."/>
            <person name="Lindemann S.R."/>
        </authorList>
    </citation>
    <scope>NUCLEOTIDE SEQUENCE [LARGE SCALE GENOMIC DNA]</scope>
    <source>
        <strain evidence="1">Ana</strain>
    </source>
</reference>